<reference evidence="2" key="1">
    <citation type="submission" date="2012-07" db="EMBL/GenBank/DDBJ databases">
        <title>Genome of the Chinese tree shrew, a rising model animal genetically related to primates.</title>
        <authorList>
            <person name="Zhang G."/>
            <person name="Fan Y."/>
            <person name="Yao Y."/>
            <person name="Huang Z."/>
        </authorList>
    </citation>
    <scope>NUCLEOTIDE SEQUENCE [LARGE SCALE GENOMIC DNA]</scope>
</reference>
<keyword evidence="2" id="KW-1185">Reference proteome</keyword>
<organism evidence="1 2">
    <name type="scientific">Tupaia chinensis</name>
    <name type="common">Chinese tree shrew</name>
    <name type="synonym">Tupaia belangeri chinensis</name>
    <dbReference type="NCBI Taxonomy" id="246437"/>
    <lineage>
        <taxon>Eukaryota</taxon>
        <taxon>Metazoa</taxon>
        <taxon>Chordata</taxon>
        <taxon>Craniata</taxon>
        <taxon>Vertebrata</taxon>
        <taxon>Euteleostomi</taxon>
        <taxon>Mammalia</taxon>
        <taxon>Eutheria</taxon>
        <taxon>Euarchontoglires</taxon>
        <taxon>Scandentia</taxon>
        <taxon>Tupaiidae</taxon>
        <taxon>Tupaia</taxon>
    </lineage>
</organism>
<sequence length="124" mass="13214">MKVQARGAASAHLRRAVSTPRLDLEGASADVRGLWPRSASLPVAVGAGLRVSGVCQGPGPQQAHSQIAMGRDDDKNVFQSSITFGDGSTLDHQGQTLEMDSFIDSFMEIKKIKIRILELLGGRA</sequence>
<protein>
    <submittedName>
        <fullName evidence="1">Uncharacterized protein</fullName>
    </submittedName>
</protein>
<dbReference type="Proteomes" id="UP000011518">
    <property type="component" value="Unassembled WGS sequence"/>
</dbReference>
<gene>
    <name evidence="1" type="ORF">TREES_T100006823</name>
</gene>
<dbReference type="EMBL" id="KB321140">
    <property type="protein sequence ID" value="ELW47213.1"/>
    <property type="molecule type" value="Genomic_DNA"/>
</dbReference>
<dbReference type="AlphaFoldDB" id="L9JA43"/>
<evidence type="ECO:0000313" key="2">
    <source>
        <dbReference type="Proteomes" id="UP000011518"/>
    </source>
</evidence>
<dbReference type="InParanoid" id="L9JA43"/>
<name>L9JA43_TUPCH</name>
<reference evidence="2" key="2">
    <citation type="journal article" date="2013" name="Nat. Commun.">
        <title>Genome of the Chinese tree shrew.</title>
        <authorList>
            <person name="Fan Y."/>
            <person name="Huang Z.Y."/>
            <person name="Cao C.C."/>
            <person name="Chen C.S."/>
            <person name="Chen Y.X."/>
            <person name="Fan D.D."/>
            <person name="He J."/>
            <person name="Hou H.L."/>
            <person name="Hu L."/>
            <person name="Hu X.T."/>
            <person name="Jiang X.T."/>
            <person name="Lai R."/>
            <person name="Lang Y.S."/>
            <person name="Liang B."/>
            <person name="Liao S.G."/>
            <person name="Mu D."/>
            <person name="Ma Y.Y."/>
            <person name="Niu Y.Y."/>
            <person name="Sun X.Q."/>
            <person name="Xia J.Q."/>
            <person name="Xiao J."/>
            <person name="Xiong Z.Q."/>
            <person name="Xu L."/>
            <person name="Yang L."/>
            <person name="Zhang Y."/>
            <person name="Zhao W."/>
            <person name="Zhao X.D."/>
            <person name="Zheng Y.T."/>
            <person name="Zhou J.M."/>
            <person name="Zhu Y.B."/>
            <person name="Zhang G.J."/>
            <person name="Wang J."/>
            <person name="Yao Y.G."/>
        </authorList>
    </citation>
    <scope>NUCLEOTIDE SEQUENCE [LARGE SCALE GENOMIC DNA]</scope>
</reference>
<evidence type="ECO:0000313" key="1">
    <source>
        <dbReference type="EMBL" id="ELW47213.1"/>
    </source>
</evidence>
<proteinExistence type="predicted"/>
<accession>L9JA43</accession>